<evidence type="ECO:0000313" key="3">
    <source>
        <dbReference type="Proteomes" id="UP000232101"/>
    </source>
</evidence>
<comment type="caution">
    <text evidence="2">The sequence shown here is derived from an EMBL/GenBank/DDBJ whole genome shotgun (WGS) entry which is preliminary data.</text>
</comment>
<evidence type="ECO:0000313" key="2">
    <source>
        <dbReference type="EMBL" id="PJO43806.1"/>
    </source>
</evidence>
<sequence length="173" mass="20231">MLSNIAGVANIGSLILAMIIAFIGVDQSRKRDTDRVYEYLESLSMAKKQLEVSLSELLENETLSYFNKFSSEFSSFVNSVEYFSSKILNQKLYKTKAFREFQGEYNHSFLEIIKNLLILFEYIEERRFGEYEIEGSNSTSRKNLRNTFILLKEVLTVEEYEELLKTCKEKGLY</sequence>
<accession>A0A2M9Q6U8</accession>
<proteinExistence type="predicted"/>
<keyword evidence="1" id="KW-0812">Transmembrane</keyword>
<keyword evidence="1" id="KW-0472">Membrane</keyword>
<dbReference type="RefSeq" id="WP_100542953.1">
    <property type="nucleotide sequence ID" value="NZ_PHQY01000587.1"/>
</dbReference>
<evidence type="ECO:0000256" key="1">
    <source>
        <dbReference type="SAM" id="Phobius"/>
    </source>
</evidence>
<dbReference type="AlphaFoldDB" id="A0A2M9Q6U8"/>
<name>A0A2M9Q6U8_9BACI</name>
<keyword evidence="1" id="KW-1133">Transmembrane helix</keyword>
<dbReference type="Proteomes" id="UP000232101">
    <property type="component" value="Unassembled WGS sequence"/>
</dbReference>
<feature type="transmembrane region" description="Helical" evidence="1">
    <location>
        <begin position="6"/>
        <end position="25"/>
    </location>
</feature>
<dbReference type="EMBL" id="PHQY01000587">
    <property type="protein sequence ID" value="PJO43806.1"/>
    <property type="molecule type" value="Genomic_DNA"/>
</dbReference>
<reference evidence="2 3" key="1">
    <citation type="submission" date="2017-11" db="EMBL/GenBank/DDBJ databases">
        <title>Bacterial isolate from king chilli rhizosphere.</title>
        <authorList>
            <person name="Takhelmayum P."/>
            <person name="Sarangthem I."/>
        </authorList>
    </citation>
    <scope>NUCLEOTIDE SEQUENCE [LARGE SCALE GENOMIC DNA]</scope>
    <source>
        <strain evidence="3">t26</strain>
    </source>
</reference>
<gene>
    <name evidence="2" type="ORF">CWD94_10155</name>
</gene>
<protein>
    <submittedName>
        <fullName evidence="2">Uncharacterized protein</fullName>
    </submittedName>
</protein>
<organism evidence="2 3">
    <name type="scientific">Lysinibacillus xylanilyticus</name>
    <dbReference type="NCBI Taxonomy" id="582475"/>
    <lineage>
        <taxon>Bacteria</taxon>
        <taxon>Bacillati</taxon>
        <taxon>Bacillota</taxon>
        <taxon>Bacilli</taxon>
        <taxon>Bacillales</taxon>
        <taxon>Bacillaceae</taxon>
        <taxon>Lysinibacillus</taxon>
    </lineage>
</organism>